<evidence type="ECO:0000256" key="1">
    <source>
        <dbReference type="SAM" id="Phobius"/>
    </source>
</evidence>
<gene>
    <name evidence="2" type="ORF">UFOPK3610_00669</name>
</gene>
<keyword evidence="1" id="KW-0812">Transmembrane</keyword>
<reference evidence="2" key="1">
    <citation type="submission" date="2020-05" db="EMBL/GenBank/DDBJ databases">
        <authorList>
            <person name="Chiriac C."/>
            <person name="Salcher M."/>
            <person name="Ghai R."/>
            <person name="Kavagutti S V."/>
        </authorList>
    </citation>
    <scope>NUCLEOTIDE SEQUENCE</scope>
</reference>
<keyword evidence="1" id="KW-1133">Transmembrane helix</keyword>
<protein>
    <submittedName>
        <fullName evidence="2">Unannotated protein</fullName>
    </submittedName>
</protein>
<feature type="transmembrane region" description="Helical" evidence="1">
    <location>
        <begin position="21"/>
        <end position="40"/>
    </location>
</feature>
<organism evidence="2">
    <name type="scientific">freshwater metagenome</name>
    <dbReference type="NCBI Taxonomy" id="449393"/>
    <lineage>
        <taxon>unclassified sequences</taxon>
        <taxon>metagenomes</taxon>
        <taxon>ecological metagenomes</taxon>
    </lineage>
</organism>
<sequence length="248" mass="25891">MTTLFGKFKRDVARLRSSHNAAPVVLVSVFVALSGATLFGCSSGETNRAYNVTIDNWTVTDASNLAVAFRMTNDGSQPVTPKCDVLAKDASGTELGKDVFTYQTPVAPGATPPVVIHLQVGAGLSGRVDKVLVSCSALTSDTSHLGGSDVKISAVTNCGDSYGAYDPDSKSWYWGACIETQGLAPSTHVTCTEVALDSSGKELTRNTFPGVTLNDGTVTSYGQNSTSFPDTTKQIAMAIDTVTATCTL</sequence>
<keyword evidence="1" id="KW-0472">Membrane</keyword>
<accession>A0A6J7GQS5</accession>
<proteinExistence type="predicted"/>
<dbReference type="AlphaFoldDB" id="A0A6J7GQS5"/>
<name>A0A6J7GQS5_9ZZZZ</name>
<evidence type="ECO:0000313" key="2">
    <source>
        <dbReference type="EMBL" id="CAB4909316.1"/>
    </source>
</evidence>
<dbReference type="EMBL" id="CAFBMR010000017">
    <property type="protein sequence ID" value="CAB4909316.1"/>
    <property type="molecule type" value="Genomic_DNA"/>
</dbReference>